<dbReference type="AlphaFoldDB" id="A0A0C1RDE6"/>
<dbReference type="Pfam" id="PF13302">
    <property type="entry name" value="Acetyltransf_3"/>
    <property type="match status" value="1"/>
</dbReference>
<dbReference type="Gene3D" id="3.40.630.30">
    <property type="match status" value="1"/>
</dbReference>
<dbReference type="GO" id="GO:0016747">
    <property type="term" value="F:acyltransferase activity, transferring groups other than amino-acyl groups"/>
    <property type="evidence" value="ECO:0007669"/>
    <property type="project" value="InterPro"/>
</dbReference>
<dbReference type="CDD" id="cd04301">
    <property type="entry name" value="NAT_SF"/>
    <property type="match status" value="1"/>
</dbReference>
<evidence type="ECO:0000259" key="1">
    <source>
        <dbReference type="PROSITE" id="PS51186"/>
    </source>
</evidence>
<gene>
    <name evidence="2" type="ORF">U732_4220</name>
</gene>
<accession>A0A0C1RDE6</accession>
<dbReference type="PROSITE" id="PS51186">
    <property type="entry name" value="GNAT"/>
    <property type="match status" value="1"/>
</dbReference>
<dbReference type="PANTHER" id="PTHR43415:SF5">
    <property type="entry name" value="ACETYLTRANSFERASE"/>
    <property type="match status" value="1"/>
</dbReference>
<dbReference type="SUPFAM" id="SSF55729">
    <property type="entry name" value="Acyl-CoA N-acyltransferases (Nat)"/>
    <property type="match status" value="1"/>
</dbReference>
<feature type="domain" description="N-acetyltransferase" evidence="1">
    <location>
        <begin position="2"/>
        <end position="173"/>
    </location>
</feature>
<name>A0A0C1RDE6_9CLOT</name>
<dbReference type="PANTHER" id="PTHR43415">
    <property type="entry name" value="SPERMIDINE N(1)-ACETYLTRANSFERASE"/>
    <property type="match status" value="1"/>
</dbReference>
<comment type="caution">
    <text evidence="2">The sequence shown here is derived from an EMBL/GenBank/DDBJ whole genome shotgun (WGS) entry which is preliminary data.</text>
</comment>
<dbReference type="STRING" id="29341.RSJ17_03405"/>
<dbReference type="Proteomes" id="UP000031366">
    <property type="component" value="Unassembled WGS sequence"/>
</dbReference>
<dbReference type="OrthoDB" id="9795206at2"/>
<keyword evidence="3" id="KW-1185">Reference proteome</keyword>
<evidence type="ECO:0000313" key="3">
    <source>
        <dbReference type="Proteomes" id="UP000031366"/>
    </source>
</evidence>
<proteinExistence type="predicted"/>
<dbReference type="EMBL" id="AYSO01000009">
    <property type="protein sequence ID" value="KIE48406.1"/>
    <property type="molecule type" value="Genomic_DNA"/>
</dbReference>
<sequence>MVKLEYLLEEDFDKIIQWNENTSPEYLMQWAGPTYKYPITKEQIAENFKNISNKDESQVFIYKIIYTESNEVIGTIQLIKTDNVNKIGKIARFLIGEESMRDKGVGTAAIDEILNIGFNIFLLEEVTLGVFDFNHGAIRCYEKVGFKKTKFTENARIIGNKYWNLYEMSIKKNEWLKMKK</sequence>
<organism evidence="2 3">
    <name type="scientific">Clostridium argentinense CDC 2741</name>
    <dbReference type="NCBI Taxonomy" id="1418104"/>
    <lineage>
        <taxon>Bacteria</taxon>
        <taxon>Bacillati</taxon>
        <taxon>Bacillota</taxon>
        <taxon>Clostridia</taxon>
        <taxon>Eubacteriales</taxon>
        <taxon>Clostridiaceae</taxon>
        <taxon>Clostridium</taxon>
    </lineage>
</organism>
<dbReference type="InterPro" id="IPR016181">
    <property type="entry name" value="Acyl_CoA_acyltransferase"/>
</dbReference>
<keyword evidence="2" id="KW-0808">Transferase</keyword>
<dbReference type="InterPro" id="IPR000182">
    <property type="entry name" value="GNAT_dom"/>
</dbReference>
<reference evidence="2 3" key="1">
    <citation type="journal article" date="2015" name="Infect. Genet. Evol.">
        <title>Genomic sequences of six botulinum neurotoxin-producing strains representing three clostridial species illustrate the mobility and diversity of botulinum neurotoxin genes.</title>
        <authorList>
            <person name="Smith T.J."/>
            <person name="Hill K.K."/>
            <person name="Xie G."/>
            <person name="Foley B.T."/>
            <person name="Williamson C.H."/>
            <person name="Foster J.T."/>
            <person name="Johnson S.L."/>
            <person name="Chertkov O."/>
            <person name="Teshima H."/>
            <person name="Gibbons H.S."/>
            <person name="Johnsky L.A."/>
            <person name="Karavis M.A."/>
            <person name="Smith L.A."/>
        </authorList>
    </citation>
    <scope>NUCLEOTIDE SEQUENCE [LARGE SCALE GENOMIC DNA]</scope>
    <source>
        <strain evidence="2 3">CDC 2741</strain>
    </source>
</reference>
<dbReference type="RefSeq" id="WP_039629840.1">
    <property type="nucleotide sequence ID" value="NZ_AYSO01000009.1"/>
</dbReference>
<protein>
    <submittedName>
        <fullName evidence="2">Acetyltransferase family protein</fullName>
    </submittedName>
</protein>
<evidence type="ECO:0000313" key="2">
    <source>
        <dbReference type="EMBL" id="KIE48406.1"/>
    </source>
</evidence>